<dbReference type="PANTHER" id="PTHR26312:SF194">
    <property type="entry name" value="OS01G0506200 PROTEIN"/>
    <property type="match status" value="1"/>
</dbReference>
<dbReference type="Proteomes" id="UP001055439">
    <property type="component" value="Chromosome 8"/>
</dbReference>
<gene>
    <name evidence="2" type="ORF">MUK42_37447</name>
</gene>
<accession>A0A9E7KZA1</accession>
<protein>
    <submittedName>
        <fullName evidence="2">Tetratricopeptide repeat protein</fullName>
    </submittedName>
</protein>
<reference evidence="2" key="1">
    <citation type="submission" date="2022-05" db="EMBL/GenBank/DDBJ databases">
        <title>The Musa troglodytarum L. genome provides insights into the mechanism of non-climacteric behaviour and enrichment of carotenoids.</title>
        <authorList>
            <person name="Wang J."/>
        </authorList>
    </citation>
    <scope>NUCLEOTIDE SEQUENCE</scope>
    <source>
        <tissue evidence="2">Leaf</tissue>
    </source>
</reference>
<dbReference type="EMBL" id="CP097510">
    <property type="protein sequence ID" value="URE39953.1"/>
    <property type="molecule type" value="Genomic_DNA"/>
</dbReference>
<dbReference type="Pfam" id="PF16669">
    <property type="entry name" value="TTC5_OB"/>
    <property type="match status" value="1"/>
</dbReference>
<evidence type="ECO:0000313" key="2">
    <source>
        <dbReference type="EMBL" id="URE39953.1"/>
    </source>
</evidence>
<dbReference type="AlphaFoldDB" id="A0A9E7KZA1"/>
<dbReference type="Gene3D" id="2.40.50.550">
    <property type="match status" value="1"/>
</dbReference>
<name>A0A9E7KZA1_9LILI</name>
<dbReference type="PANTHER" id="PTHR26312">
    <property type="entry name" value="TETRATRICOPEPTIDE REPEAT PROTEIN 5"/>
    <property type="match status" value="1"/>
</dbReference>
<sequence>MSGSGSGEAEAIARASAAAEELYRLRDTYFPRDPEEKTSRLRTLADAALALLDSLPLVYTHLKILKLQESTKQRKSPLQRANYEYLRGKMLDVKLNPSLADAWLCLGNCIWKKGDLPSAKNCFSLALSKANKYLENYERALHGFEVAALKDPGLNADDEAQKITGLLDKIEMKSSHGKATVNVLKEGLNKAVAIIGKVLLFIKHENIAPLLKGKGNINTVHNHDFEQQMIMNLKSVGLLNIKEGDRVILMEPHYRVIDFSWKGKLFHINP</sequence>
<dbReference type="InterPro" id="IPR011990">
    <property type="entry name" value="TPR-like_helical_dom_sf"/>
</dbReference>
<evidence type="ECO:0000259" key="1">
    <source>
        <dbReference type="Pfam" id="PF16669"/>
    </source>
</evidence>
<feature type="domain" description="Tetratricopeptide repeat protein 5 OB fold" evidence="1">
    <location>
        <begin position="178"/>
        <end position="267"/>
    </location>
</feature>
<dbReference type="InterPro" id="IPR032076">
    <property type="entry name" value="TTC5_OB"/>
</dbReference>
<proteinExistence type="predicted"/>
<dbReference type="OrthoDB" id="423589at2759"/>
<dbReference type="SUPFAM" id="SSF48452">
    <property type="entry name" value="TPR-like"/>
    <property type="match status" value="1"/>
</dbReference>
<evidence type="ECO:0000313" key="3">
    <source>
        <dbReference type="Proteomes" id="UP001055439"/>
    </source>
</evidence>
<keyword evidence="3" id="KW-1185">Reference proteome</keyword>
<dbReference type="InterPro" id="IPR038645">
    <property type="entry name" value="TTC5_OB_sf"/>
</dbReference>
<organism evidence="2 3">
    <name type="scientific">Musa troglodytarum</name>
    <name type="common">fe'i banana</name>
    <dbReference type="NCBI Taxonomy" id="320322"/>
    <lineage>
        <taxon>Eukaryota</taxon>
        <taxon>Viridiplantae</taxon>
        <taxon>Streptophyta</taxon>
        <taxon>Embryophyta</taxon>
        <taxon>Tracheophyta</taxon>
        <taxon>Spermatophyta</taxon>
        <taxon>Magnoliopsida</taxon>
        <taxon>Liliopsida</taxon>
        <taxon>Zingiberales</taxon>
        <taxon>Musaceae</taxon>
        <taxon>Musa</taxon>
    </lineage>
</organism>
<dbReference type="Gene3D" id="1.25.40.10">
    <property type="entry name" value="Tetratricopeptide repeat domain"/>
    <property type="match status" value="1"/>
</dbReference>